<feature type="compositionally biased region" description="Basic and acidic residues" evidence="1">
    <location>
        <begin position="247"/>
        <end position="291"/>
    </location>
</feature>
<proteinExistence type="predicted"/>
<feature type="compositionally biased region" description="Basic and acidic residues" evidence="1">
    <location>
        <begin position="41"/>
        <end position="56"/>
    </location>
</feature>
<gene>
    <name evidence="2" type="ORF">CTEN210_02514</name>
</gene>
<feature type="region of interest" description="Disordered" evidence="1">
    <location>
        <begin position="233"/>
        <end position="360"/>
    </location>
</feature>
<evidence type="ECO:0000313" key="3">
    <source>
        <dbReference type="Proteomes" id="UP001054902"/>
    </source>
</evidence>
<dbReference type="Proteomes" id="UP001054902">
    <property type="component" value="Unassembled WGS sequence"/>
</dbReference>
<protein>
    <submittedName>
        <fullName evidence="2">Uncharacterized protein</fullName>
    </submittedName>
</protein>
<keyword evidence="3" id="KW-1185">Reference proteome</keyword>
<reference evidence="2 3" key="1">
    <citation type="journal article" date="2021" name="Sci. Rep.">
        <title>The genome of the diatom Chaetoceros tenuissimus carries an ancient integrated fragment of an extant virus.</title>
        <authorList>
            <person name="Hongo Y."/>
            <person name="Kimura K."/>
            <person name="Takaki Y."/>
            <person name="Yoshida Y."/>
            <person name="Baba S."/>
            <person name="Kobayashi G."/>
            <person name="Nagasaki K."/>
            <person name="Hano T."/>
            <person name="Tomaru Y."/>
        </authorList>
    </citation>
    <scope>NUCLEOTIDE SEQUENCE [LARGE SCALE GENOMIC DNA]</scope>
    <source>
        <strain evidence="2 3">NIES-3715</strain>
    </source>
</reference>
<evidence type="ECO:0000256" key="1">
    <source>
        <dbReference type="SAM" id="MobiDB-lite"/>
    </source>
</evidence>
<evidence type="ECO:0000313" key="2">
    <source>
        <dbReference type="EMBL" id="GFH46040.1"/>
    </source>
</evidence>
<feature type="region of interest" description="Disordered" evidence="1">
    <location>
        <begin position="124"/>
        <end position="153"/>
    </location>
</feature>
<feature type="compositionally biased region" description="Basic and acidic residues" evidence="1">
    <location>
        <begin position="124"/>
        <end position="137"/>
    </location>
</feature>
<organism evidence="2 3">
    <name type="scientific">Chaetoceros tenuissimus</name>
    <dbReference type="NCBI Taxonomy" id="426638"/>
    <lineage>
        <taxon>Eukaryota</taxon>
        <taxon>Sar</taxon>
        <taxon>Stramenopiles</taxon>
        <taxon>Ochrophyta</taxon>
        <taxon>Bacillariophyta</taxon>
        <taxon>Coscinodiscophyceae</taxon>
        <taxon>Chaetocerotophycidae</taxon>
        <taxon>Chaetocerotales</taxon>
        <taxon>Chaetocerotaceae</taxon>
        <taxon>Chaetoceros</taxon>
    </lineage>
</organism>
<dbReference type="AlphaFoldDB" id="A0AAD3H0N6"/>
<feature type="compositionally biased region" description="Basic and acidic residues" evidence="1">
    <location>
        <begin position="298"/>
        <end position="315"/>
    </location>
</feature>
<accession>A0AAD3H0N6</accession>
<name>A0AAD3H0N6_9STRA</name>
<sequence>MAIDDSLFVYIPINVTADLGVAMKRVRSKRIAKFRKLHPELYQEPKEKENDDESMKSKSQPSDDESNAGDIVLNNSVDASDVNMDTMGSTEVRREQFGSTVDYLEAKYARGVMIHDLDERIREKKKKADDANGKDDDLNVLSDSEAGSCYSEDSGDFIDDSDLRTDVAHQILASSAFGTTKIEAEAAKGKKTDNDDDSIVGDDDHAFFVNIGDLEMEDGWEDDIDDQLDWLNSMKKTKGKKRKRSTKSKDGTNEKDAKEKKAKKQKEAGKKTKKDDKSKKGDEKKKAKDGKSTTPKKKKDDEPASPKKKSGEAKSKASPKKTSDTSSVGSSKKATKVKIEDAGNLEEVKKERDSLKRKSDRLHKKCVEEIEKMTKEHLPRKLKGGNTKCQIKVPANKKGGDEIQIENPHIPGQKLKLVIPSSKIPGDKFTVMVPLPEVIPSAGKIENKPSKEFITAIDKYSAAFDEWCTAEGKYKALKGDTKYKIGAERLKKYDKMIPAFPKNLEVPIEASFLRLLVRRKRQNQSKRKSVGSEASPVKSKKSTKTTQEMEVPSANTKFPTIKYNKDDFVIP</sequence>
<feature type="region of interest" description="Disordered" evidence="1">
    <location>
        <begin position="41"/>
        <end position="79"/>
    </location>
</feature>
<dbReference type="EMBL" id="BLLK01000022">
    <property type="protein sequence ID" value="GFH46040.1"/>
    <property type="molecule type" value="Genomic_DNA"/>
</dbReference>
<feature type="compositionally biased region" description="Basic and acidic residues" evidence="1">
    <location>
        <begin position="337"/>
        <end position="357"/>
    </location>
</feature>
<feature type="compositionally biased region" description="Basic residues" evidence="1">
    <location>
        <begin position="235"/>
        <end position="246"/>
    </location>
</feature>
<feature type="region of interest" description="Disordered" evidence="1">
    <location>
        <begin position="523"/>
        <end position="556"/>
    </location>
</feature>
<comment type="caution">
    <text evidence="2">The sequence shown here is derived from an EMBL/GenBank/DDBJ whole genome shotgun (WGS) entry which is preliminary data.</text>
</comment>